<evidence type="ECO:0000256" key="5">
    <source>
        <dbReference type="ARBA" id="ARBA00022679"/>
    </source>
</evidence>
<dbReference type="GO" id="GO:0000155">
    <property type="term" value="F:phosphorelay sensor kinase activity"/>
    <property type="evidence" value="ECO:0007669"/>
    <property type="project" value="InterPro"/>
</dbReference>
<evidence type="ECO:0000313" key="10">
    <source>
        <dbReference type="EMBL" id="MBC8585043.1"/>
    </source>
</evidence>
<dbReference type="SMART" id="SM00388">
    <property type="entry name" value="HisKA"/>
    <property type="match status" value="1"/>
</dbReference>
<dbReference type="SMART" id="SM00387">
    <property type="entry name" value="HATPase_c"/>
    <property type="match status" value="1"/>
</dbReference>
<dbReference type="EC" id="2.7.13.3" evidence="3"/>
<dbReference type="SUPFAM" id="SSF47384">
    <property type="entry name" value="Homodimeric domain of signal transducing histidine kinase"/>
    <property type="match status" value="1"/>
</dbReference>
<dbReference type="PROSITE" id="PS50109">
    <property type="entry name" value="HIS_KIN"/>
    <property type="match status" value="1"/>
</dbReference>
<evidence type="ECO:0000256" key="7">
    <source>
        <dbReference type="ARBA" id="ARBA00023012"/>
    </source>
</evidence>
<dbReference type="CDD" id="cd00075">
    <property type="entry name" value="HATPase"/>
    <property type="match status" value="1"/>
</dbReference>
<dbReference type="PRINTS" id="PR00344">
    <property type="entry name" value="BCTRLSENSOR"/>
</dbReference>
<comment type="catalytic activity">
    <reaction evidence="1">
        <text>ATP + protein L-histidine = ADP + protein N-phospho-L-histidine.</text>
        <dbReference type="EC" id="2.7.13.3"/>
    </reaction>
</comment>
<evidence type="ECO:0000259" key="9">
    <source>
        <dbReference type="PROSITE" id="PS50109"/>
    </source>
</evidence>
<evidence type="ECO:0000256" key="2">
    <source>
        <dbReference type="ARBA" id="ARBA00004370"/>
    </source>
</evidence>
<keyword evidence="8" id="KW-1133">Transmembrane helix</keyword>
<comment type="caution">
    <text evidence="10">The sequence shown here is derived from an EMBL/GenBank/DDBJ whole genome shotgun (WGS) entry which is preliminary data.</text>
</comment>
<dbReference type="Gene3D" id="1.10.287.130">
    <property type="match status" value="1"/>
</dbReference>
<evidence type="ECO:0000256" key="8">
    <source>
        <dbReference type="SAM" id="Phobius"/>
    </source>
</evidence>
<dbReference type="InterPro" id="IPR036097">
    <property type="entry name" value="HisK_dim/P_sf"/>
</dbReference>
<feature type="domain" description="Histidine kinase" evidence="9">
    <location>
        <begin position="216"/>
        <end position="430"/>
    </location>
</feature>
<dbReference type="SUPFAM" id="SSF55874">
    <property type="entry name" value="ATPase domain of HSP90 chaperone/DNA topoisomerase II/histidine kinase"/>
    <property type="match status" value="1"/>
</dbReference>
<accession>A0A926IHU7</accession>
<dbReference type="InterPro" id="IPR004358">
    <property type="entry name" value="Sig_transdc_His_kin-like_C"/>
</dbReference>
<evidence type="ECO:0000256" key="3">
    <source>
        <dbReference type="ARBA" id="ARBA00012438"/>
    </source>
</evidence>
<organism evidence="10 11">
    <name type="scientific">Youxingia wuxianensis</name>
    <dbReference type="NCBI Taxonomy" id="2763678"/>
    <lineage>
        <taxon>Bacteria</taxon>
        <taxon>Bacillati</taxon>
        <taxon>Bacillota</taxon>
        <taxon>Clostridia</taxon>
        <taxon>Eubacteriales</taxon>
        <taxon>Oscillospiraceae</taxon>
        <taxon>Youxingia</taxon>
    </lineage>
</organism>
<comment type="subcellular location">
    <subcellularLocation>
        <location evidence="2">Membrane</location>
    </subcellularLocation>
</comment>
<name>A0A926IHU7_9FIRM</name>
<keyword evidence="4" id="KW-0597">Phosphoprotein</keyword>
<dbReference type="InterPro" id="IPR003661">
    <property type="entry name" value="HisK_dim/P_dom"/>
</dbReference>
<dbReference type="GO" id="GO:0016020">
    <property type="term" value="C:membrane"/>
    <property type="evidence" value="ECO:0007669"/>
    <property type="project" value="UniProtKB-SubCell"/>
</dbReference>
<dbReference type="Pfam" id="PF00512">
    <property type="entry name" value="HisKA"/>
    <property type="match status" value="1"/>
</dbReference>
<sequence length="430" mass="48486">MFKRLRIRLTVICTLITGIILAGMAWGAFYISQSQLTHRAQASFLSDMNSILFHLQSQTFIDHTWLSQTEANGNLMIDIMDKGIPILYSKNKQGEIRTQLFAKAYQTALEEFNFDVRRPPDSHLQAQQVNFEFVDYTGQKYYGAVASVPLSKGWIGITIVKSQIKDEQQIFYLFWTFLGLTLLSIFFLGLFAWLFTARAIKPVEESRKRQIEFVSAASHELRSPLAVIQASISAMESASLTQAQRFSQTITEECRRMSQLIADMLTLAGADSGTWPVHWEEAEMETLVLSAAEHFEPIAEKKKISITSVLPDTPLPKCRCDILRIDQVLSILLDNAISYTPEGGKIVLTLTRYHKSIQIRVIDNGPGIPNELKEAIFQRFYRVDSSRSKKDHYGLGLCIAREIAALHRGKLLAEDTPGGGSTFVLSLPRE</sequence>
<dbReference type="FunFam" id="3.30.565.10:FF:000006">
    <property type="entry name" value="Sensor histidine kinase WalK"/>
    <property type="match status" value="1"/>
</dbReference>
<reference evidence="10" key="1">
    <citation type="submission" date="2020-08" db="EMBL/GenBank/DDBJ databases">
        <title>Genome public.</title>
        <authorList>
            <person name="Liu C."/>
            <person name="Sun Q."/>
        </authorList>
    </citation>
    <scope>NUCLEOTIDE SEQUENCE</scope>
    <source>
        <strain evidence="10">NSJ-64</strain>
    </source>
</reference>
<dbReference type="InterPro" id="IPR003594">
    <property type="entry name" value="HATPase_dom"/>
</dbReference>
<dbReference type="InterPro" id="IPR036890">
    <property type="entry name" value="HATPase_C_sf"/>
</dbReference>
<evidence type="ECO:0000256" key="6">
    <source>
        <dbReference type="ARBA" id="ARBA00022777"/>
    </source>
</evidence>
<dbReference type="CDD" id="cd00082">
    <property type="entry name" value="HisKA"/>
    <property type="match status" value="1"/>
</dbReference>
<evidence type="ECO:0000256" key="1">
    <source>
        <dbReference type="ARBA" id="ARBA00000085"/>
    </source>
</evidence>
<evidence type="ECO:0000256" key="4">
    <source>
        <dbReference type="ARBA" id="ARBA00022553"/>
    </source>
</evidence>
<keyword evidence="8" id="KW-0812">Transmembrane</keyword>
<feature type="transmembrane region" description="Helical" evidence="8">
    <location>
        <begin position="172"/>
        <end position="200"/>
    </location>
</feature>
<dbReference type="Pfam" id="PF02518">
    <property type="entry name" value="HATPase_c"/>
    <property type="match status" value="1"/>
</dbReference>
<keyword evidence="7" id="KW-0902">Two-component regulatory system</keyword>
<dbReference type="InterPro" id="IPR005467">
    <property type="entry name" value="His_kinase_dom"/>
</dbReference>
<dbReference type="AlphaFoldDB" id="A0A926IHU7"/>
<dbReference type="RefSeq" id="WP_262394824.1">
    <property type="nucleotide sequence ID" value="NZ_JACRTD010000003.1"/>
</dbReference>
<proteinExistence type="predicted"/>
<keyword evidence="11" id="KW-1185">Reference proteome</keyword>
<dbReference type="PANTHER" id="PTHR43547:SF2">
    <property type="entry name" value="HYBRID SIGNAL TRANSDUCTION HISTIDINE KINASE C"/>
    <property type="match status" value="1"/>
</dbReference>
<keyword evidence="8" id="KW-0472">Membrane</keyword>
<dbReference type="EMBL" id="JACRTD010000003">
    <property type="protein sequence ID" value="MBC8585043.1"/>
    <property type="molecule type" value="Genomic_DNA"/>
</dbReference>
<dbReference type="PANTHER" id="PTHR43547">
    <property type="entry name" value="TWO-COMPONENT HISTIDINE KINASE"/>
    <property type="match status" value="1"/>
</dbReference>
<dbReference type="Proteomes" id="UP000623678">
    <property type="component" value="Unassembled WGS sequence"/>
</dbReference>
<gene>
    <name evidence="10" type="ORF">H8705_05540</name>
</gene>
<evidence type="ECO:0000313" key="11">
    <source>
        <dbReference type="Proteomes" id="UP000623678"/>
    </source>
</evidence>
<keyword evidence="6 10" id="KW-0418">Kinase</keyword>
<dbReference type="Gene3D" id="3.30.565.10">
    <property type="entry name" value="Histidine kinase-like ATPase, C-terminal domain"/>
    <property type="match status" value="1"/>
</dbReference>
<keyword evidence="5" id="KW-0808">Transferase</keyword>
<protein>
    <recommendedName>
        <fullName evidence="3">histidine kinase</fullName>
        <ecNumber evidence="3">2.7.13.3</ecNumber>
    </recommendedName>
</protein>